<comment type="caution">
    <text evidence="1">The sequence shown here is derived from an EMBL/GenBank/DDBJ whole genome shotgun (WGS) entry which is preliminary data.</text>
</comment>
<evidence type="ECO:0000313" key="1">
    <source>
        <dbReference type="EMBL" id="CAG2061772.1"/>
    </source>
</evidence>
<accession>A0ABN7P1G2</accession>
<organism evidence="1 2">
    <name type="scientific">Timema podura</name>
    <name type="common">Walking stick</name>
    <dbReference type="NCBI Taxonomy" id="61482"/>
    <lineage>
        <taxon>Eukaryota</taxon>
        <taxon>Metazoa</taxon>
        <taxon>Ecdysozoa</taxon>
        <taxon>Arthropoda</taxon>
        <taxon>Hexapoda</taxon>
        <taxon>Insecta</taxon>
        <taxon>Pterygota</taxon>
        <taxon>Neoptera</taxon>
        <taxon>Polyneoptera</taxon>
        <taxon>Phasmatodea</taxon>
        <taxon>Timematodea</taxon>
        <taxon>Timematoidea</taxon>
        <taxon>Timematidae</taxon>
        <taxon>Timema</taxon>
    </lineage>
</organism>
<proteinExistence type="predicted"/>
<gene>
    <name evidence="1" type="ORF">TPAB3V08_LOCUS8725</name>
</gene>
<protein>
    <submittedName>
        <fullName evidence="1">Uncharacterized protein</fullName>
    </submittedName>
</protein>
<sequence>MSSQDISGITKYEMRNGKPALFTDCTRECKAGAPRRICYYRFVLELYHMVWDIDQSNTYVRQKEGGKNST</sequence>
<keyword evidence="2" id="KW-1185">Reference proteome</keyword>
<dbReference type="EMBL" id="CAJPIN010017197">
    <property type="protein sequence ID" value="CAG2061772.1"/>
    <property type="molecule type" value="Genomic_DNA"/>
</dbReference>
<evidence type="ECO:0000313" key="2">
    <source>
        <dbReference type="Proteomes" id="UP001153148"/>
    </source>
</evidence>
<dbReference type="Proteomes" id="UP001153148">
    <property type="component" value="Unassembled WGS sequence"/>
</dbReference>
<reference evidence="1" key="1">
    <citation type="submission" date="2021-03" db="EMBL/GenBank/DDBJ databases">
        <authorList>
            <person name="Tran Van P."/>
        </authorList>
    </citation>
    <scope>NUCLEOTIDE SEQUENCE</scope>
</reference>
<name>A0ABN7P1G2_TIMPD</name>
<feature type="non-terminal residue" evidence="1">
    <location>
        <position position="70"/>
    </location>
</feature>